<dbReference type="InterPro" id="IPR000182">
    <property type="entry name" value="GNAT_dom"/>
</dbReference>
<reference evidence="1 2" key="1">
    <citation type="submission" date="2019-11" db="EMBL/GenBank/DDBJ databases">
        <title>Draft Genome Sequence of Plant Growth-Promoting Rhizosphere-Associated Bacteria.</title>
        <authorList>
            <person name="Vasilyev I.Y."/>
            <person name="Radchenko V."/>
            <person name="Ilnitskaya E.V."/>
        </authorList>
    </citation>
    <scope>NUCLEOTIDE SEQUENCE [LARGE SCALE GENOMIC DNA]</scope>
    <source>
        <strain evidence="1 2">VRA_MhP_f</strain>
    </source>
</reference>
<gene>
    <name evidence="1" type="ORF">GKC49_19370</name>
</gene>
<dbReference type="EMBL" id="WKLC01001035">
    <property type="protein sequence ID" value="MSE17190.1"/>
    <property type="molecule type" value="Genomic_DNA"/>
</dbReference>
<dbReference type="CDD" id="cd04301">
    <property type="entry name" value="NAT_SF"/>
    <property type="match status" value="1"/>
</dbReference>
<dbReference type="Gene3D" id="3.40.630.30">
    <property type="match status" value="1"/>
</dbReference>
<sequence>MNISIRKLLPLEWDHAYSLISQLRNISKEKFIESVRIQTLNGYELVGAFGNEKMLGLMGFRPVHTLARGSHLHIDDLIVDEALRSTGIGKKLLDFATTESESRDMNFVFLDARQQAIPFYERNGFVAHTSPSMKKPLR</sequence>
<protein>
    <submittedName>
        <fullName evidence="1">GNAT family N-acetyltransferase</fullName>
    </submittedName>
</protein>
<accession>A0A7X2SX08</accession>
<dbReference type="AlphaFoldDB" id="A0A7X2SX08"/>
<dbReference type="InterPro" id="IPR016181">
    <property type="entry name" value="Acyl_CoA_acyltransferase"/>
</dbReference>
<dbReference type="RefSeq" id="WP_033786822.1">
    <property type="nucleotide sequence ID" value="NZ_CM003471.1"/>
</dbReference>
<organism evidence="1 2">
    <name type="scientific">Enterobacter agglomerans</name>
    <name type="common">Erwinia herbicola</name>
    <name type="synonym">Pantoea agglomerans</name>
    <dbReference type="NCBI Taxonomy" id="549"/>
    <lineage>
        <taxon>Bacteria</taxon>
        <taxon>Pseudomonadati</taxon>
        <taxon>Pseudomonadota</taxon>
        <taxon>Gammaproteobacteria</taxon>
        <taxon>Enterobacterales</taxon>
        <taxon>Erwiniaceae</taxon>
        <taxon>Pantoea</taxon>
        <taxon>Pantoea agglomerans group</taxon>
    </lineage>
</organism>
<dbReference type="GO" id="GO:0008080">
    <property type="term" value="F:N-acetyltransferase activity"/>
    <property type="evidence" value="ECO:0007669"/>
    <property type="project" value="TreeGrafter"/>
</dbReference>
<dbReference type="Proteomes" id="UP000461948">
    <property type="component" value="Unassembled WGS sequence"/>
</dbReference>
<keyword evidence="1" id="KW-0808">Transferase</keyword>
<dbReference type="PROSITE" id="PS51186">
    <property type="entry name" value="GNAT"/>
    <property type="match status" value="1"/>
</dbReference>
<dbReference type="PANTHER" id="PTHR13355">
    <property type="entry name" value="GLUCOSAMINE 6-PHOSPHATE N-ACETYLTRANSFERASE"/>
    <property type="match status" value="1"/>
</dbReference>
<comment type="caution">
    <text evidence="1">The sequence shown here is derived from an EMBL/GenBank/DDBJ whole genome shotgun (WGS) entry which is preliminary data.</text>
</comment>
<evidence type="ECO:0000313" key="1">
    <source>
        <dbReference type="EMBL" id="MSE17190.1"/>
    </source>
</evidence>
<proteinExistence type="predicted"/>
<dbReference type="SUPFAM" id="SSF55729">
    <property type="entry name" value="Acyl-CoA N-acyltransferases (Nat)"/>
    <property type="match status" value="1"/>
</dbReference>
<name>A0A7X2SX08_ENTAG</name>
<evidence type="ECO:0000313" key="2">
    <source>
        <dbReference type="Proteomes" id="UP000461948"/>
    </source>
</evidence>
<dbReference type="InterPro" id="IPR039143">
    <property type="entry name" value="GNPNAT1-like"/>
</dbReference>
<dbReference type="Pfam" id="PF13673">
    <property type="entry name" value="Acetyltransf_10"/>
    <property type="match status" value="1"/>
</dbReference>
<dbReference type="PANTHER" id="PTHR13355:SF15">
    <property type="entry name" value="GCN5-RELATED N-ACETYLTRANSFERASE 3, CHLOROPLASTIC"/>
    <property type="match status" value="1"/>
</dbReference>